<dbReference type="InParanoid" id="A0A212EUK4"/>
<gene>
    <name evidence="1" type="ORF">KGM_214491A</name>
</gene>
<keyword evidence="2" id="KW-1185">Reference proteome</keyword>
<dbReference type="Proteomes" id="UP000007151">
    <property type="component" value="Unassembled WGS sequence"/>
</dbReference>
<dbReference type="EMBL" id="AGBW02012357">
    <property type="protein sequence ID" value="OWR45169.1"/>
    <property type="molecule type" value="Genomic_DNA"/>
</dbReference>
<sequence>MSDRVSVAQKNGCKASYEPTFSLIHTNNKRDREKSSWFLTSSCVKSYGGS</sequence>
<name>A0A212EUK4_DANPL</name>
<accession>A0A212EUK4</accession>
<reference evidence="1 2" key="1">
    <citation type="journal article" date="2011" name="Cell">
        <title>The monarch butterfly genome yields insights into long-distance migration.</title>
        <authorList>
            <person name="Zhan S."/>
            <person name="Merlin C."/>
            <person name="Boore J.L."/>
            <person name="Reppert S.M."/>
        </authorList>
    </citation>
    <scope>NUCLEOTIDE SEQUENCE [LARGE SCALE GENOMIC DNA]</scope>
    <source>
        <strain evidence="1">F-2</strain>
    </source>
</reference>
<feature type="non-terminal residue" evidence="1">
    <location>
        <position position="50"/>
    </location>
</feature>
<proteinExistence type="predicted"/>
<comment type="caution">
    <text evidence="1">The sequence shown here is derived from an EMBL/GenBank/DDBJ whole genome shotgun (WGS) entry which is preliminary data.</text>
</comment>
<dbReference type="KEGG" id="dpl:KGM_214491A"/>
<evidence type="ECO:0000313" key="1">
    <source>
        <dbReference type="EMBL" id="OWR45169.1"/>
    </source>
</evidence>
<protein>
    <submittedName>
        <fullName evidence="1">Inositol 1,4,5-trisphosphate receptor</fullName>
    </submittedName>
</protein>
<evidence type="ECO:0000313" key="2">
    <source>
        <dbReference type="Proteomes" id="UP000007151"/>
    </source>
</evidence>
<dbReference type="AlphaFoldDB" id="A0A212EUK4"/>
<keyword evidence="1" id="KW-0675">Receptor</keyword>
<organism evidence="1 2">
    <name type="scientific">Danaus plexippus plexippus</name>
    <dbReference type="NCBI Taxonomy" id="278856"/>
    <lineage>
        <taxon>Eukaryota</taxon>
        <taxon>Metazoa</taxon>
        <taxon>Ecdysozoa</taxon>
        <taxon>Arthropoda</taxon>
        <taxon>Hexapoda</taxon>
        <taxon>Insecta</taxon>
        <taxon>Pterygota</taxon>
        <taxon>Neoptera</taxon>
        <taxon>Endopterygota</taxon>
        <taxon>Lepidoptera</taxon>
        <taxon>Glossata</taxon>
        <taxon>Ditrysia</taxon>
        <taxon>Papilionoidea</taxon>
        <taxon>Nymphalidae</taxon>
        <taxon>Danainae</taxon>
        <taxon>Danaini</taxon>
        <taxon>Danaina</taxon>
        <taxon>Danaus</taxon>
        <taxon>Danaus</taxon>
    </lineage>
</organism>